<dbReference type="PANTHER" id="PTHR30055:SF234">
    <property type="entry name" value="HTH-TYPE TRANSCRIPTIONAL REGULATOR BETI"/>
    <property type="match status" value="1"/>
</dbReference>
<evidence type="ECO:0000256" key="3">
    <source>
        <dbReference type="ARBA" id="ARBA00023163"/>
    </source>
</evidence>
<evidence type="ECO:0000256" key="2">
    <source>
        <dbReference type="ARBA" id="ARBA00023125"/>
    </source>
</evidence>
<reference evidence="5 6" key="1">
    <citation type="submission" date="2019-03" db="EMBL/GenBank/DDBJ databases">
        <title>Genomic analyses of the natural microbiome of Caenorhabditis elegans.</title>
        <authorList>
            <person name="Samuel B."/>
        </authorList>
    </citation>
    <scope>NUCLEOTIDE SEQUENCE [LARGE SCALE GENOMIC DNA]</scope>
    <source>
        <strain evidence="5 6">JUb18</strain>
    </source>
</reference>
<name>A0A4R6RWD3_9MICO</name>
<dbReference type="InterPro" id="IPR050109">
    <property type="entry name" value="HTH-type_TetR-like_transc_reg"/>
</dbReference>
<dbReference type="EMBL" id="SNYA01000005">
    <property type="protein sequence ID" value="TDP91342.1"/>
    <property type="molecule type" value="Genomic_DNA"/>
</dbReference>
<keyword evidence="6" id="KW-1185">Reference proteome</keyword>
<dbReference type="GO" id="GO:0003700">
    <property type="term" value="F:DNA-binding transcription factor activity"/>
    <property type="evidence" value="ECO:0007669"/>
    <property type="project" value="TreeGrafter"/>
</dbReference>
<dbReference type="RefSeq" id="WP_133616861.1">
    <property type="nucleotide sequence ID" value="NZ_SNYA01000005.1"/>
</dbReference>
<evidence type="ECO:0000259" key="4">
    <source>
        <dbReference type="Pfam" id="PF00440"/>
    </source>
</evidence>
<dbReference type="Pfam" id="PF00440">
    <property type="entry name" value="TetR_N"/>
    <property type="match status" value="1"/>
</dbReference>
<dbReference type="PANTHER" id="PTHR30055">
    <property type="entry name" value="HTH-TYPE TRANSCRIPTIONAL REGULATOR RUTR"/>
    <property type="match status" value="1"/>
</dbReference>
<gene>
    <name evidence="5" type="ORF">EDF62_1957</name>
</gene>
<dbReference type="Gene3D" id="1.10.357.10">
    <property type="entry name" value="Tetracycline Repressor, domain 2"/>
    <property type="match status" value="1"/>
</dbReference>
<organism evidence="5 6">
    <name type="scientific">Leucobacter luti</name>
    <dbReference type="NCBI Taxonomy" id="340320"/>
    <lineage>
        <taxon>Bacteria</taxon>
        <taxon>Bacillati</taxon>
        <taxon>Actinomycetota</taxon>
        <taxon>Actinomycetes</taxon>
        <taxon>Micrococcales</taxon>
        <taxon>Microbacteriaceae</taxon>
        <taxon>Leucobacter</taxon>
    </lineage>
</organism>
<protein>
    <submittedName>
        <fullName evidence="5">TetR family transcriptional regulator</fullName>
    </submittedName>
</protein>
<dbReference type="OrthoDB" id="116659at2"/>
<accession>A0A4R6RWD3</accession>
<keyword evidence="2" id="KW-0238">DNA-binding</keyword>
<evidence type="ECO:0000313" key="5">
    <source>
        <dbReference type="EMBL" id="TDP91342.1"/>
    </source>
</evidence>
<evidence type="ECO:0000313" key="6">
    <source>
        <dbReference type="Proteomes" id="UP000295601"/>
    </source>
</evidence>
<keyword evidence="1" id="KW-0805">Transcription regulation</keyword>
<evidence type="ECO:0000256" key="1">
    <source>
        <dbReference type="ARBA" id="ARBA00023015"/>
    </source>
</evidence>
<dbReference type="AlphaFoldDB" id="A0A4R6RWD3"/>
<sequence>MGSTREEQRRETEARVLATASDLFRTSGYTVTTVRDIAAAAGVSAGTVMSVGDKNALLVASFDQRIKEIHLTRAGNAAPVADNVAEQIAALFEPFAELFTADPGLARIYGSVLVAGDTESSTFTELASALISEIEVVLRSADARDARPLSESIYFAYIGRLFTWPPDDDQDVDQLKRSLKRIVAAIYQEKESEA</sequence>
<dbReference type="Proteomes" id="UP000295601">
    <property type="component" value="Unassembled WGS sequence"/>
</dbReference>
<keyword evidence="3" id="KW-0804">Transcription</keyword>
<feature type="domain" description="HTH tetR-type" evidence="4">
    <location>
        <begin position="17"/>
        <end position="48"/>
    </location>
</feature>
<dbReference type="GO" id="GO:0000976">
    <property type="term" value="F:transcription cis-regulatory region binding"/>
    <property type="evidence" value="ECO:0007669"/>
    <property type="project" value="TreeGrafter"/>
</dbReference>
<proteinExistence type="predicted"/>
<dbReference type="SUPFAM" id="SSF46689">
    <property type="entry name" value="Homeodomain-like"/>
    <property type="match status" value="1"/>
</dbReference>
<comment type="caution">
    <text evidence="5">The sequence shown here is derived from an EMBL/GenBank/DDBJ whole genome shotgun (WGS) entry which is preliminary data.</text>
</comment>
<dbReference type="InterPro" id="IPR009057">
    <property type="entry name" value="Homeodomain-like_sf"/>
</dbReference>
<dbReference type="InterPro" id="IPR001647">
    <property type="entry name" value="HTH_TetR"/>
</dbReference>